<keyword evidence="13" id="KW-1015">Disulfide bond</keyword>
<dbReference type="GO" id="GO:0005524">
    <property type="term" value="F:ATP binding"/>
    <property type="evidence" value="ECO:0007669"/>
    <property type="project" value="UniProtKB-KW"/>
</dbReference>
<protein>
    <submittedName>
        <fullName evidence="17">Ectonucleoside triphosphate diphosphohydrolase 2</fullName>
    </submittedName>
</protein>
<gene>
    <name evidence="17" type="primary">entpd2b</name>
</gene>
<accession>A0A2D0T0S4</accession>
<evidence type="ECO:0000256" key="5">
    <source>
        <dbReference type="ARBA" id="ARBA00022692"/>
    </source>
</evidence>
<evidence type="ECO:0000256" key="7">
    <source>
        <dbReference type="ARBA" id="ARBA00022801"/>
    </source>
</evidence>
<dbReference type="InterPro" id="IPR000407">
    <property type="entry name" value="GDA1_CD39_NTPase"/>
</dbReference>
<dbReference type="Gene3D" id="3.30.420.150">
    <property type="entry name" value="Exopolyphosphatase. Domain 2"/>
    <property type="match status" value="1"/>
</dbReference>
<evidence type="ECO:0000256" key="13">
    <source>
        <dbReference type="ARBA" id="ARBA00023157"/>
    </source>
</evidence>
<dbReference type="PANTHER" id="PTHR11782">
    <property type="entry name" value="ADENOSINE/GUANOSINE DIPHOSPHATASE"/>
    <property type="match status" value="1"/>
</dbReference>
<evidence type="ECO:0000256" key="8">
    <source>
        <dbReference type="ARBA" id="ARBA00022837"/>
    </source>
</evidence>
<evidence type="ECO:0000256" key="10">
    <source>
        <dbReference type="ARBA" id="ARBA00022842"/>
    </source>
</evidence>
<dbReference type="GeneID" id="108279076"/>
<proteinExistence type="inferred from homology"/>
<dbReference type="GO" id="GO:0045134">
    <property type="term" value="F:UDP phosphatase activity"/>
    <property type="evidence" value="ECO:0007669"/>
    <property type="project" value="TreeGrafter"/>
</dbReference>
<comment type="subcellular location">
    <subcellularLocation>
        <location evidence="3">Membrane</location>
        <topology evidence="3">Multi-pass membrane protein</topology>
    </subcellularLocation>
</comment>
<evidence type="ECO:0000313" key="16">
    <source>
        <dbReference type="Proteomes" id="UP000221080"/>
    </source>
</evidence>
<dbReference type="STRING" id="7998.ENSIPUP00000020329"/>
<keyword evidence="16" id="KW-1185">Reference proteome</keyword>
<comment type="cofactor">
    <cofactor evidence="1">
        <name>Ca(2+)</name>
        <dbReference type="ChEBI" id="CHEBI:29108"/>
    </cofactor>
</comment>
<dbReference type="Gene3D" id="3.30.420.40">
    <property type="match status" value="1"/>
</dbReference>
<sequence length="499" mass="55856">MDKQRSWIVASAVLLLFAAVALLLLTVHVEEIQEPPQYMYGIVLDAGSSHTSIYVYRWPADKQNGTGVVTQHSECKVKGGGISSYAGQQGAAGRSLETCLKQAMVDIPQARHHLTPVYLGATAGMRLLNISSPEKSKQVLQEVGQTIKSFPFKFQGAKILSGKEEGAYGWVTVNYLLENFIKYGFVGRWLNPGRQTVGALDLGGASTQITFVNQDEVEDPENSMTLRLYGQDYSLYTHSYLCYGAIEVLRKLLAHLITTQDSSDTVHHPCYPSDHREDLYLQQVFESPCTKSQRPALYKPEMLMIVQGTGNYQHCLRNISEIFSFQNCLFSQCSFDGVFQPNTSGSFMAFSAFFFTHSFLKKSTGIYISTPVQLQQAAQTVCNMTLVKMSKDFPEQKSYLRDYCALAVYIQVLMLRGYHFDDNSFPRISFQKKAGDSSLGWSLGYMLSMSSMLPEENVNSRRALHPGAWISLLLLLALLISTMLIFIVLQVCHKTRSNV</sequence>
<evidence type="ECO:0000256" key="11">
    <source>
        <dbReference type="ARBA" id="ARBA00022989"/>
    </source>
</evidence>
<dbReference type="OMA" id="FESPCTK"/>
<evidence type="ECO:0000256" key="12">
    <source>
        <dbReference type="ARBA" id="ARBA00023136"/>
    </source>
</evidence>
<dbReference type="PANTHER" id="PTHR11782:SF33">
    <property type="entry name" value="ECTONUCLEOSIDE TRIPHOSPHATE DIPHOSPHOHYDROLASE 2"/>
    <property type="match status" value="1"/>
</dbReference>
<dbReference type="Pfam" id="PF01150">
    <property type="entry name" value="GDA1_CD39"/>
    <property type="match status" value="1"/>
</dbReference>
<keyword evidence="14" id="KW-0325">Glycoprotein</keyword>
<keyword evidence="6" id="KW-0547">Nucleotide-binding</keyword>
<dbReference type="AlphaFoldDB" id="A0A2D0T0S4"/>
<dbReference type="PROSITE" id="PS01238">
    <property type="entry name" value="GDA1_CD39_NTPASE"/>
    <property type="match status" value="1"/>
</dbReference>
<evidence type="ECO:0000256" key="3">
    <source>
        <dbReference type="ARBA" id="ARBA00004141"/>
    </source>
</evidence>
<evidence type="ECO:0000256" key="6">
    <source>
        <dbReference type="ARBA" id="ARBA00022741"/>
    </source>
</evidence>
<dbReference type="CTD" id="569142"/>
<dbReference type="GO" id="GO:0004382">
    <property type="term" value="F:GDP phosphatase activity"/>
    <property type="evidence" value="ECO:0007669"/>
    <property type="project" value="TreeGrafter"/>
</dbReference>
<keyword evidence="10" id="KW-0460">Magnesium</keyword>
<keyword evidence="7 15" id="KW-0378">Hydrolase</keyword>
<evidence type="ECO:0000256" key="1">
    <source>
        <dbReference type="ARBA" id="ARBA00001913"/>
    </source>
</evidence>
<dbReference type="KEGG" id="ipu:108279076"/>
<evidence type="ECO:0000256" key="14">
    <source>
        <dbReference type="ARBA" id="ARBA00023180"/>
    </source>
</evidence>
<dbReference type="GO" id="GO:0005886">
    <property type="term" value="C:plasma membrane"/>
    <property type="evidence" value="ECO:0007669"/>
    <property type="project" value="TreeGrafter"/>
</dbReference>
<reference evidence="16" key="1">
    <citation type="journal article" date="2016" name="Nat. Commun.">
        <title>The channel catfish genome sequence provides insights into the evolution of scale formation in teleosts.</title>
        <authorList>
            <person name="Liu Z."/>
            <person name="Liu S."/>
            <person name="Yao J."/>
            <person name="Bao L."/>
            <person name="Zhang J."/>
            <person name="Li Y."/>
            <person name="Jiang C."/>
            <person name="Sun L."/>
            <person name="Wang R."/>
            <person name="Zhang Y."/>
            <person name="Zhou T."/>
            <person name="Zeng Q."/>
            <person name="Fu Q."/>
            <person name="Gao S."/>
            <person name="Li N."/>
            <person name="Koren S."/>
            <person name="Jiang Y."/>
            <person name="Zimin A."/>
            <person name="Xu P."/>
            <person name="Phillippy A.M."/>
            <person name="Geng X."/>
            <person name="Song L."/>
            <person name="Sun F."/>
            <person name="Li C."/>
            <person name="Wang X."/>
            <person name="Chen A."/>
            <person name="Jin Y."/>
            <person name="Yuan Z."/>
            <person name="Yang Y."/>
            <person name="Tan S."/>
            <person name="Peatman E."/>
            <person name="Lu J."/>
            <person name="Qin Z."/>
            <person name="Dunham R."/>
            <person name="Li Z."/>
            <person name="Sonstegard T."/>
            <person name="Feng J."/>
            <person name="Danzmann R.G."/>
            <person name="Schroeder S."/>
            <person name="Scheffler B."/>
            <person name="Duke M.V."/>
            <person name="Ballard L."/>
            <person name="Kucuktas H."/>
            <person name="Kaltenboeck L."/>
            <person name="Liu H."/>
            <person name="Armbruster J."/>
            <person name="Xie Y."/>
            <person name="Kirby M.L."/>
            <person name="Tian Y."/>
            <person name="Flanagan M.E."/>
            <person name="Mu W."/>
            <person name="Waldbieser G.C."/>
        </authorList>
    </citation>
    <scope>NUCLEOTIDE SEQUENCE [LARGE SCALE GENOMIC DNA]</scope>
    <source>
        <strain evidence="16">SDA103</strain>
    </source>
</reference>
<keyword evidence="9" id="KW-0067">ATP-binding</keyword>
<evidence type="ECO:0000256" key="2">
    <source>
        <dbReference type="ARBA" id="ARBA00001946"/>
    </source>
</evidence>
<comment type="similarity">
    <text evidence="4 15">Belongs to the GDA1/CD39 NTPase family.</text>
</comment>
<dbReference type="FunFam" id="3.30.420.150:FF:000002">
    <property type="entry name" value="Ectonucleoside triphosphate diphosphohydrolase 1"/>
    <property type="match status" value="1"/>
</dbReference>
<evidence type="ECO:0000256" key="15">
    <source>
        <dbReference type="RuleBase" id="RU003833"/>
    </source>
</evidence>
<organism evidence="16 17">
    <name type="scientific">Ictalurus punctatus</name>
    <name type="common">Channel catfish</name>
    <name type="synonym">Silurus punctatus</name>
    <dbReference type="NCBI Taxonomy" id="7998"/>
    <lineage>
        <taxon>Eukaryota</taxon>
        <taxon>Metazoa</taxon>
        <taxon>Chordata</taxon>
        <taxon>Craniata</taxon>
        <taxon>Vertebrata</taxon>
        <taxon>Euteleostomi</taxon>
        <taxon>Actinopterygii</taxon>
        <taxon>Neopterygii</taxon>
        <taxon>Teleostei</taxon>
        <taxon>Ostariophysi</taxon>
        <taxon>Siluriformes</taxon>
        <taxon>Ictaluridae</taxon>
        <taxon>Ictalurus</taxon>
    </lineage>
</organism>
<dbReference type="RefSeq" id="XP_017348525.1">
    <property type="nucleotide sequence ID" value="XM_017493036.3"/>
</dbReference>
<dbReference type="FunFam" id="3.30.420.40:FF:000068">
    <property type="entry name" value="Ectonucleoside triphosphate diphosphohydrolase 1"/>
    <property type="match status" value="1"/>
</dbReference>
<evidence type="ECO:0000313" key="17">
    <source>
        <dbReference type="RefSeq" id="XP_017348525.1"/>
    </source>
</evidence>
<keyword evidence="11" id="KW-1133">Transmembrane helix</keyword>
<evidence type="ECO:0000256" key="9">
    <source>
        <dbReference type="ARBA" id="ARBA00022840"/>
    </source>
</evidence>
<comment type="cofactor">
    <cofactor evidence="2">
        <name>Mg(2+)</name>
        <dbReference type="ChEBI" id="CHEBI:18420"/>
    </cofactor>
</comment>
<dbReference type="GO" id="GO:0009134">
    <property type="term" value="P:nucleoside diphosphate catabolic process"/>
    <property type="evidence" value="ECO:0007669"/>
    <property type="project" value="TreeGrafter"/>
</dbReference>
<keyword evidence="8" id="KW-0106">Calcium</keyword>
<reference evidence="17" key="2">
    <citation type="submission" date="2025-08" db="UniProtKB">
        <authorList>
            <consortium name="RefSeq"/>
        </authorList>
    </citation>
    <scope>IDENTIFICATION</scope>
    <source>
        <tissue evidence="17">Blood</tissue>
    </source>
</reference>
<keyword evidence="5" id="KW-0812">Transmembrane</keyword>
<name>A0A2D0T0S4_ICTPU</name>
<dbReference type="OrthoDB" id="6372431at2759"/>
<keyword evidence="12" id="KW-0472">Membrane</keyword>
<dbReference type="Proteomes" id="UP000221080">
    <property type="component" value="Chromosome 18"/>
</dbReference>
<evidence type="ECO:0000256" key="4">
    <source>
        <dbReference type="ARBA" id="ARBA00009283"/>
    </source>
</evidence>
<dbReference type="GO" id="GO:0017111">
    <property type="term" value="F:ribonucleoside triphosphate phosphatase activity"/>
    <property type="evidence" value="ECO:0007669"/>
    <property type="project" value="TreeGrafter"/>
</dbReference>